<proteinExistence type="predicted"/>
<sequence length="109" mass="11994">MSAAPAKSSCSNFSVFFATEYPSRFPVSSIFCSTEGLANFGLKDVEARGCPNTVSELHEFILAFAAYLIENQANVADGDSIGSTEQKILVEIEKSLFRESQVYSLYFQE</sequence>
<evidence type="ECO:0000313" key="3">
    <source>
        <dbReference type="Proteomes" id="UP000770629"/>
    </source>
</evidence>
<organism evidence="2 3">
    <name type="scientific">Rhizobium lentis</name>
    <dbReference type="NCBI Taxonomy" id="1138194"/>
    <lineage>
        <taxon>Bacteria</taxon>
        <taxon>Pseudomonadati</taxon>
        <taxon>Pseudomonadota</taxon>
        <taxon>Alphaproteobacteria</taxon>
        <taxon>Hyphomicrobiales</taxon>
        <taxon>Rhizobiaceae</taxon>
        <taxon>Rhizobium/Agrobacterium group</taxon>
        <taxon>Rhizobium</taxon>
    </lineage>
</organism>
<keyword evidence="3" id="KW-1185">Reference proteome</keyword>
<protein>
    <submittedName>
        <fullName evidence="2">DUF4261 domain-containing protein</fullName>
    </submittedName>
</protein>
<accession>A0ABS7IEI6</accession>
<dbReference type="RefSeq" id="WP_221119782.1">
    <property type="nucleotide sequence ID" value="NZ_JABDYA010000001.1"/>
</dbReference>
<comment type="caution">
    <text evidence="2">The sequence shown here is derived from an EMBL/GenBank/DDBJ whole genome shotgun (WGS) entry which is preliminary data.</text>
</comment>
<evidence type="ECO:0000259" key="1">
    <source>
        <dbReference type="Pfam" id="PF14080"/>
    </source>
</evidence>
<name>A0ABS7IEI6_9HYPH</name>
<feature type="domain" description="DUF4261" evidence="1">
    <location>
        <begin position="34"/>
        <end position="100"/>
    </location>
</feature>
<dbReference type="EMBL" id="JABDYF010000005">
    <property type="protein sequence ID" value="MBX5090263.1"/>
    <property type="molecule type" value="Genomic_DNA"/>
</dbReference>
<gene>
    <name evidence="2" type="ORF">HJB60_13960</name>
</gene>
<reference evidence="2 3" key="1">
    <citation type="submission" date="2020-04" db="EMBL/GenBank/DDBJ databases">
        <title>Global-level population genomics: horizontal gene transfer, symbiosis and evolution in Rhizobia.</title>
        <authorList>
            <person name="Gai Y."/>
        </authorList>
    </citation>
    <scope>NUCLEOTIDE SEQUENCE [LARGE SCALE GENOMIC DNA]</scope>
    <source>
        <strain evidence="2 3">BLR33</strain>
    </source>
</reference>
<dbReference type="Proteomes" id="UP000770629">
    <property type="component" value="Unassembled WGS sequence"/>
</dbReference>
<dbReference type="Pfam" id="PF14080">
    <property type="entry name" value="DUF4261"/>
    <property type="match status" value="1"/>
</dbReference>
<evidence type="ECO:0000313" key="2">
    <source>
        <dbReference type="EMBL" id="MBX5090263.1"/>
    </source>
</evidence>
<dbReference type="InterPro" id="IPR025357">
    <property type="entry name" value="DUF4261"/>
</dbReference>